<feature type="signal peptide" evidence="1">
    <location>
        <begin position="1"/>
        <end position="19"/>
    </location>
</feature>
<dbReference type="KEGG" id="alq:C7Y71_006175"/>
<name>A0A5P8E6I8_9BACT</name>
<dbReference type="PROSITE" id="PS51257">
    <property type="entry name" value="PROKAR_LIPOPROTEIN"/>
    <property type="match status" value="1"/>
</dbReference>
<dbReference type="Proteomes" id="UP000249375">
    <property type="component" value="Chromosome"/>
</dbReference>
<sequence length="641" mass="73946">MRIVVFIFCVLLLAGCASTGDTVSSRKVAPKEEVDTLSPQDGASARTTRRAMDEIFESGVKNYLIGNYKLAIENLYKTMELVEAGADFPAGSAYYLGRIYAELAANPEGALEKYQLYLKSFMDDDIDLALNFENPFEEYANCADSANKYLKLAVDWEQGEKRYKKAYLDFLLNTYGDTVEARNVAKAILDLEKTEDNYIQVIQLCKTKEEQLQQYLKMEKDFGSSYETNKRIFQLYKESGDMKKALEALERLAKSDKSISDAEKNFNKIFYARQLLDNGKTKDAYNIAKGVLQNSPEDESAVCFMVYYYRMTGNDNAMYETIKSAMRSPTISNYSKYDVLNEMLEGYRADKEDKDVVLSHRAEMLDVLRIVLSEQTINNDILMLCEKLTEDESELSETTEQIFYDILMRDPENVRLRELLINYYIEENDSAKCIQLCEDGMRYMDPVSIFYYYEGLCYLRLQHYDEMFEALDKGIKLADEKDEADVLSRLYNLYGMGCYRVDPPNAPENYEKSLEYDTENIDCMKNYCNYLIDYWDGSRGDRLLELSKRAVELDPYDMETKTYYAMAMMLTGQKEAAKVQIDAVLSEDGENSVYDIVLEYAGDIYNSVGLIQEAKDFWKRAEAVTDDDSMKARINKKIEEN</sequence>
<proteinExistence type="predicted"/>
<evidence type="ECO:0000313" key="3">
    <source>
        <dbReference type="Proteomes" id="UP000249375"/>
    </source>
</evidence>
<reference evidence="2 3" key="1">
    <citation type="submission" date="2018-11" db="EMBL/GenBank/DDBJ databases">
        <authorList>
            <person name="Na S.W."/>
            <person name="Baik M."/>
        </authorList>
    </citation>
    <scope>NUCLEOTIDE SEQUENCE [LARGE SCALE GENOMIC DNA]</scope>
    <source>
        <strain evidence="2 3">E39</strain>
    </source>
</reference>
<organism evidence="2 3">
    <name type="scientific">Pseudoprevotella muciniphila</name>
    <dbReference type="NCBI Taxonomy" id="2133944"/>
    <lineage>
        <taxon>Bacteria</taxon>
        <taxon>Pseudomonadati</taxon>
        <taxon>Bacteroidota</taxon>
        <taxon>Bacteroidia</taxon>
        <taxon>Bacteroidales</taxon>
        <taxon>Prevotellaceae</taxon>
        <taxon>Pseudoprevotella</taxon>
    </lineage>
</organism>
<dbReference type="RefSeq" id="WP_111899153.1">
    <property type="nucleotide sequence ID" value="NZ_CP033459.1"/>
</dbReference>
<feature type="chain" id="PRO_5024326411" evidence="1">
    <location>
        <begin position="20"/>
        <end position="641"/>
    </location>
</feature>
<dbReference type="AlphaFoldDB" id="A0A5P8E6I8"/>
<keyword evidence="1" id="KW-0732">Signal</keyword>
<dbReference type="Gene3D" id="1.25.40.10">
    <property type="entry name" value="Tetratricopeptide repeat domain"/>
    <property type="match status" value="3"/>
</dbReference>
<gene>
    <name evidence="2" type="ORF">C7Y71_006175</name>
</gene>
<evidence type="ECO:0000313" key="2">
    <source>
        <dbReference type="EMBL" id="QFQ12633.1"/>
    </source>
</evidence>
<accession>A0A5P8E6I8</accession>
<dbReference type="OrthoDB" id="9814220at2"/>
<dbReference type="EMBL" id="CP033459">
    <property type="protein sequence ID" value="QFQ12633.1"/>
    <property type="molecule type" value="Genomic_DNA"/>
</dbReference>
<keyword evidence="3" id="KW-1185">Reference proteome</keyword>
<dbReference type="InterPro" id="IPR011990">
    <property type="entry name" value="TPR-like_helical_dom_sf"/>
</dbReference>
<evidence type="ECO:0000256" key="1">
    <source>
        <dbReference type="SAM" id="SignalP"/>
    </source>
</evidence>
<protein>
    <submittedName>
        <fullName evidence="2">Uncharacterized protein</fullName>
    </submittedName>
</protein>
<dbReference type="SUPFAM" id="SSF48452">
    <property type="entry name" value="TPR-like"/>
    <property type="match status" value="1"/>
</dbReference>